<organism evidence="3 4">
    <name type="scientific">Dactylellina haptotyla (strain CBS 200.50)</name>
    <name type="common">Nematode-trapping fungus</name>
    <name type="synonym">Monacrosporium haptotylum</name>
    <dbReference type="NCBI Taxonomy" id="1284197"/>
    <lineage>
        <taxon>Eukaryota</taxon>
        <taxon>Fungi</taxon>
        <taxon>Dikarya</taxon>
        <taxon>Ascomycota</taxon>
        <taxon>Pezizomycotina</taxon>
        <taxon>Orbiliomycetes</taxon>
        <taxon>Orbiliales</taxon>
        <taxon>Orbiliaceae</taxon>
        <taxon>Dactylellina</taxon>
    </lineage>
</organism>
<feature type="compositionally biased region" description="Polar residues" evidence="1">
    <location>
        <begin position="1"/>
        <end position="12"/>
    </location>
</feature>
<protein>
    <recommendedName>
        <fullName evidence="5">Major facilitator superfamily (MFS) profile domain-containing protein</fullName>
    </recommendedName>
</protein>
<proteinExistence type="predicted"/>
<gene>
    <name evidence="3" type="ORF">H072_8543</name>
</gene>
<evidence type="ECO:0000313" key="4">
    <source>
        <dbReference type="Proteomes" id="UP000015100"/>
    </source>
</evidence>
<keyword evidence="2" id="KW-0472">Membrane</keyword>
<dbReference type="Proteomes" id="UP000015100">
    <property type="component" value="Unassembled WGS sequence"/>
</dbReference>
<reference evidence="3 4" key="1">
    <citation type="journal article" date="2013" name="PLoS Genet.">
        <title>Genomic mechanisms accounting for the adaptation to parasitism in nematode-trapping fungi.</title>
        <authorList>
            <person name="Meerupati T."/>
            <person name="Andersson K.M."/>
            <person name="Friman E."/>
            <person name="Kumar D."/>
            <person name="Tunlid A."/>
            <person name="Ahren D."/>
        </authorList>
    </citation>
    <scope>NUCLEOTIDE SEQUENCE [LARGE SCALE GENOMIC DNA]</scope>
    <source>
        <strain evidence="3 4">CBS 200.50</strain>
    </source>
</reference>
<keyword evidence="2" id="KW-1133">Transmembrane helix</keyword>
<accession>S8A4L0</accession>
<evidence type="ECO:0000256" key="2">
    <source>
        <dbReference type="SAM" id="Phobius"/>
    </source>
</evidence>
<evidence type="ECO:0000313" key="3">
    <source>
        <dbReference type="EMBL" id="EPS37719.1"/>
    </source>
</evidence>
<keyword evidence="2" id="KW-0812">Transmembrane</keyword>
<dbReference type="eggNOG" id="ENOG502TEYC">
    <property type="taxonomic scope" value="Eukaryota"/>
</dbReference>
<dbReference type="HOGENOM" id="CLU_2372754_0_0_1"/>
<comment type="caution">
    <text evidence="3">The sequence shown here is derived from an EMBL/GenBank/DDBJ whole genome shotgun (WGS) entry which is preliminary data.</text>
</comment>
<evidence type="ECO:0008006" key="5">
    <source>
        <dbReference type="Google" id="ProtNLM"/>
    </source>
</evidence>
<feature type="region of interest" description="Disordered" evidence="1">
    <location>
        <begin position="1"/>
        <end position="37"/>
    </location>
</feature>
<reference evidence="4" key="2">
    <citation type="submission" date="2013-04" db="EMBL/GenBank/DDBJ databases">
        <title>Genomic mechanisms accounting for the adaptation to parasitism in nematode-trapping fungi.</title>
        <authorList>
            <person name="Ahren D.G."/>
        </authorList>
    </citation>
    <scope>NUCLEOTIDE SEQUENCE [LARGE SCALE GENOMIC DNA]</scope>
    <source>
        <strain evidence="4">CBS 200.50</strain>
    </source>
</reference>
<feature type="transmembrane region" description="Helical" evidence="2">
    <location>
        <begin position="40"/>
        <end position="64"/>
    </location>
</feature>
<sequence>MESLEMNTSIMPSNAELESLEPVEATEAGSSPPVDGGRDAWVVLAGCTIMEALIWGFPFAFGVFQEHYTRQEQFAEAKHQVASIGTTATVSSNKV</sequence>
<evidence type="ECO:0000256" key="1">
    <source>
        <dbReference type="SAM" id="MobiDB-lite"/>
    </source>
</evidence>
<keyword evidence="4" id="KW-1185">Reference proteome</keyword>
<dbReference type="AlphaFoldDB" id="S8A4L0"/>
<dbReference type="EMBL" id="AQGS01000612">
    <property type="protein sequence ID" value="EPS37719.1"/>
    <property type="molecule type" value="Genomic_DNA"/>
</dbReference>
<dbReference type="OrthoDB" id="2213137at2759"/>
<name>S8A4L0_DACHA</name>